<organism evidence="2 3">
    <name type="scientific">Teladorsagia circumcincta</name>
    <name type="common">Brown stomach worm</name>
    <name type="synonym">Ostertagia circumcincta</name>
    <dbReference type="NCBI Taxonomy" id="45464"/>
    <lineage>
        <taxon>Eukaryota</taxon>
        <taxon>Metazoa</taxon>
        <taxon>Ecdysozoa</taxon>
        <taxon>Nematoda</taxon>
        <taxon>Chromadorea</taxon>
        <taxon>Rhabditida</taxon>
        <taxon>Rhabditina</taxon>
        <taxon>Rhabditomorpha</taxon>
        <taxon>Strongyloidea</taxon>
        <taxon>Trichostrongylidae</taxon>
        <taxon>Teladorsagia</taxon>
    </lineage>
</organism>
<feature type="compositionally biased region" description="Basic residues" evidence="1">
    <location>
        <begin position="187"/>
        <end position="209"/>
    </location>
</feature>
<gene>
    <name evidence="2" type="ORF">TELCIR_07925</name>
</gene>
<dbReference type="Proteomes" id="UP000230423">
    <property type="component" value="Unassembled WGS sequence"/>
</dbReference>
<evidence type="ECO:0000313" key="3">
    <source>
        <dbReference type="Proteomes" id="UP000230423"/>
    </source>
</evidence>
<protein>
    <submittedName>
        <fullName evidence="2">Uncharacterized protein</fullName>
    </submittedName>
</protein>
<evidence type="ECO:0000313" key="2">
    <source>
        <dbReference type="EMBL" id="PIO70230.1"/>
    </source>
</evidence>
<proteinExistence type="predicted"/>
<feature type="compositionally biased region" description="Basic and acidic residues" evidence="1">
    <location>
        <begin position="123"/>
        <end position="155"/>
    </location>
</feature>
<sequence length="209" mass="23270">MSTVKLSHIFTFTKDNTGAHRVNVILQGLISTSSSTVVDFMTWSEIMAAASGCASYCGPPSALRRWRMYFSVMGALHKAMNACYERIISDGEKSLTDDPDVNLFLQEKEKGAEQPAVFSVRPTETHTEECKSKAEGSGEKDKPRSASRSKIVEKSRSRKKRAKEGSGKEKTSDRKSKKDHHSIIKSGSKHRSSIQKKKSKISARSKREQ</sequence>
<reference evidence="2 3" key="1">
    <citation type="submission" date="2015-09" db="EMBL/GenBank/DDBJ databases">
        <title>Draft genome of the parasitic nematode Teladorsagia circumcincta isolate WARC Sus (inbred).</title>
        <authorList>
            <person name="Mitreva M."/>
        </authorList>
    </citation>
    <scope>NUCLEOTIDE SEQUENCE [LARGE SCALE GENOMIC DNA]</scope>
    <source>
        <strain evidence="2 3">S</strain>
    </source>
</reference>
<feature type="compositionally biased region" description="Basic and acidic residues" evidence="1">
    <location>
        <begin position="163"/>
        <end position="176"/>
    </location>
</feature>
<evidence type="ECO:0000256" key="1">
    <source>
        <dbReference type="SAM" id="MobiDB-lite"/>
    </source>
</evidence>
<accession>A0A2G9UL69</accession>
<keyword evidence="3" id="KW-1185">Reference proteome</keyword>
<feature type="region of interest" description="Disordered" evidence="1">
    <location>
        <begin position="113"/>
        <end position="209"/>
    </location>
</feature>
<dbReference type="AlphaFoldDB" id="A0A2G9UL69"/>
<dbReference type="EMBL" id="KZ346345">
    <property type="protein sequence ID" value="PIO70230.1"/>
    <property type="molecule type" value="Genomic_DNA"/>
</dbReference>
<name>A0A2G9UL69_TELCI</name>